<feature type="transmembrane region" description="Helical" evidence="1">
    <location>
        <begin position="90"/>
        <end position="113"/>
    </location>
</feature>
<feature type="transmembrane region" description="Helical" evidence="1">
    <location>
        <begin position="35"/>
        <end position="54"/>
    </location>
</feature>
<dbReference type="OrthoDB" id="9801622at2"/>
<evidence type="ECO:0000259" key="2">
    <source>
        <dbReference type="SMART" id="SM00014"/>
    </source>
</evidence>
<dbReference type="SMART" id="SM00014">
    <property type="entry name" value="acidPPc"/>
    <property type="match status" value="1"/>
</dbReference>
<feature type="transmembrane region" description="Helical" evidence="1">
    <location>
        <begin position="120"/>
        <end position="140"/>
    </location>
</feature>
<dbReference type="RefSeq" id="WP_138615616.1">
    <property type="nucleotide sequence ID" value="NZ_VCAO01000001.1"/>
</dbReference>
<sequence>MQSPSSDTVTPEEPPVPAETVRLPERGFTINRNKALIAAAVCWAGWAIMVYLVTHGKTGSFDEMGLLAYRTGDELGPRGSELLLESVRDLTSLGGVFLRNLIAIGAVAALLFLKLRREAVLFALTVVGGWIANTAVKSLIGRERPEIVPHLTHAGGESFPSGHSFSAAVVYIGMALAFAALSQRHSVRYTIIVAAMVLSAMVAWSRVMLGVHFPSDVTAGWLGGAGWAFLAAALLYKPAKAAADSPTAEKLDPATD</sequence>
<feature type="domain" description="Phosphatidic acid phosphatase type 2/haloperoxidase" evidence="2">
    <location>
        <begin position="119"/>
        <end position="232"/>
    </location>
</feature>
<accession>A0A5S3PBC0</accession>
<proteinExistence type="predicted"/>
<name>A0A5S3PBC0_9SPHN</name>
<dbReference type="InterPro" id="IPR000326">
    <property type="entry name" value="PAP2/HPO"/>
</dbReference>
<comment type="caution">
    <text evidence="3">The sequence shown here is derived from an EMBL/GenBank/DDBJ whole genome shotgun (WGS) entry which is preliminary data.</text>
</comment>
<feature type="transmembrane region" description="Helical" evidence="1">
    <location>
        <begin position="160"/>
        <end position="182"/>
    </location>
</feature>
<dbReference type="SUPFAM" id="SSF48317">
    <property type="entry name" value="Acid phosphatase/Vanadium-dependent haloperoxidase"/>
    <property type="match status" value="1"/>
</dbReference>
<dbReference type="Gene3D" id="1.20.144.10">
    <property type="entry name" value="Phosphatidic acid phosphatase type 2/haloperoxidase"/>
    <property type="match status" value="2"/>
</dbReference>
<dbReference type="CDD" id="cd03392">
    <property type="entry name" value="PAP2_like_2"/>
    <property type="match status" value="1"/>
</dbReference>
<reference evidence="3 4" key="1">
    <citation type="submission" date="2019-05" db="EMBL/GenBank/DDBJ databases">
        <title>Erythrobacter marisflavi sp. nov., isolated from isolated from water of an estuary environment.</title>
        <authorList>
            <person name="Yoon J.-H."/>
        </authorList>
    </citation>
    <scope>NUCLEOTIDE SEQUENCE [LARGE SCALE GENOMIC DNA]</scope>
    <source>
        <strain evidence="3 4">KEM-5</strain>
    </source>
</reference>
<dbReference type="InterPro" id="IPR036938">
    <property type="entry name" value="PAP2/HPO_sf"/>
</dbReference>
<keyword evidence="4" id="KW-1185">Reference proteome</keyword>
<evidence type="ECO:0000313" key="4">
    <source>
        <dbReference type="Proteomes" id="UP000309668"/>
    </source>
</evidence>
<keyword evidence="1" id="KW-0472">Membrane</keyword>
<dbReference type="Proteomes" id="UP000309668">
    <property type="component" value="Unassembled WGS sequence"/>
</dbReference>
<dbReference type="PANTHER" id="PTHR14969:SF13">
    <property type="entry name" value="AT30094P"/>
    <property type="match status" value="1"/>
</dbReference>
<dbReference type="PANTHER" id="PTHR14969">
    <property type="entry name" value="SPHINGOSINE-1-PHOSPHATE PHOSPHOHYDROLASE"/>
    <property type="match status" value="1"/>
</dbReference>
<feature type="transmembrane region" description="Helical" evidence="1">
    <location>
        <begin position="189"/>
        <end position="207"/>
    </location>
</feature>
<keyword evidence="1" id="KW-1133">Transmembrane helix</keyword>
<evidence type="ECO:0000256" key="1">
    <source>
        <dbReference type="SAM" id="Phobius"/>
    </source>
</evidence>
<dbReference type="Pfam" id="PF01569">
    <property type="entry name" value="PAP2"/>
    <property type="match status" value="1"/>
</dbReference>
<feature type="transmembrane region" description="Helical" evidence="1">
    <location>
        <begin position="219"/>
        <end position="236"/>
    </location>
</feature>
<evidence type="ECO:0000313" key="3">
    <source>
        <dbReference type="EMBL" id="TMM50055.1"/>
    </source>
</evidence>
<dbReference type="EMBL" id="VCAO01000001">
    <property type="protein sequence ID" value="TMM50055.1"/>
    <property type="molecule type" value="Genomic_DNA"/>
</dbReference>
<dbReference type="AlphaFoldDB" id="A0A5S3PBC0"/>
<gene>
    <name evidence="3" type="ORF">FEV51_02340</name>
</gene>
<organism evidence="3 4">
    <name type="scientific">Qipengyuania marisflavi</name>
    <dbReference type="NCBI Taxonomy" id="2486356"/>
    <lineage>
        <taxon>Bacteria</taxon>
        <taxon>Pseudomonadati</taxon>
        <taxon>Pseudomonadota</taxon>
        <taxon>Alphaproteobacteria</taxon>
        <taxon>Sphingomonadales</taxon>
        <taxon>Erythrobacteraceae</taxon>
        <taxon>Qipengyuania</taxon>
    </lineage>
</organism>
<protein>
    <submittedName>
        <fullName evidence="3">Phosphatase PAP2 family protein</fullName>
    </submittedName>
</protein>
<keyword evidence="1" id="KW-0812">Transmembrane</keyword>